<evidence type="ECO:0000313" key="3">
    <source>
        <dbReference type="RefSeq" id="XP_020009054.1"/>
    </source>
</evidence>
<dbReference type="KEGG" id="ccan:109677534"/>
<dbReference type="PANTHER" id="PTHR10424:SF73">
    <property type="entry name" value="ENDOGENOUS RETROVIRUS GROUP FC1 ENV POLYPROTEIN-RELATED"/>
    <property type="match status" value="1"/>
</dbReference>
<accession>A0A8B7TMY1</accession>
<dbReference type="InterPro" id="IPR012337">
    <property type="entry name" value="RNaseH-like_sf"/>
</dbReference>
<dbReference type="Proteomes" id="UP001732720">
    <property type="component" value="Chromosome 4"/>
</dbReference>
<dbReference type="Pfam" id="PF00429">
    <property type="entry name" value="TLV_coat"/>
    <property type="match status" value="1"/>
</dbReference>
<dbReference type="InterPro" id="IPR036397">
    <property type="entry name" value="RNaseH_sf"/>
</dbReference>
<dbReference type="OrthoDB" id="9838482at2759"/>
<name>A0A8B7TMY1_CASCN</name>
<dbReference type="PANTHER" id="PTHR10424">
    <property type="entry name" value="VIRAL ENVELOPE PROTEIN"/>
    <property type="match status" value="1"/>
</dbReference>
<dbReference type="PROSITE" id="PS50994">
    <property type="entry name" value="INTEGRASE"/>
    <property type="match status" value="1"/>
</dbReference>
<keyword evidence="1" id="KW-1015">Disulfide bond</keyword>
<sequence>MTFKVFNTQEEAAESTRQKHLQQKVALQTKPWWQLCGQLGYSPESKEEPETSHQLLRGPASNVARKATGLTSVLTQDLQLSPAQSANRWVTGYQIVLDRAYHLWLLMEHQPHQLSRSLTFSDWQKIDNALTRGPQSPSLSTGSCSRVDRSHTYGTEGAAIVPNTLVCHIIPCFGLPQSLQLDNGPAFISRVTQLVCEHLAITWKVHIPYHPQSMGKVERDNGLIKQQLTKLSLELRLSWIDLLPLTRSYCKEGAKWAEEYRGCPYWQCKIHWIIKKAVSSPGNKLEVYYDDSKFHLNIPDPWHDRWVTRVIAKGYAHGASSCPSTTFKIWREYERVVPVIFGVLEDQTKAIKEAENSLQNKTQRDPISWLSLVQEGANLLNRSGLDNVTKCFLCATLSRPPLIAVPLPGPFPSNESASMPLLTLLAGALSYRDPLSQQLPFCYSDPGKICNTTNSTILGSLWAPPGGFFWCNGTLSKNLTQQALTSQLCLPVSMVPQLTMYERGEFFHLIHLTSGAQPSPQHKTRMAVFLPVLVGKSLAASVAATSLSPGALAHSVIQAQRLSQPMLTGFEDSAASLASLQRQITSLAQVALQNHRALDLLTADTGGTCLFLWEECCYYINESGLVETCVQSLHRLSNEMCHYNAASTGTPGWWNPALFNILTPLIGPLVIICLFLLLAPFFFRFFQDHLHQLMQVTFNQMLL</sequence>
<dbReference type="AlphaFoldDB" id="A0A8B7TMY1"/>
<evidence type="ECO:0000256" key="1">
    <source>
        <dbReference type="ARBA" id="ARBA00023157"/>
    </source>
</evidence>
<proteinExistence type="predicted"/>
<protein>
    <submittedName>
        <fullName evidence="3">ERV-BabFcenv provirus ancestral Env polyprotein-like</fullName>
    </submittedName>
</protein>
<dbReference type="Gene3D" id="1.10.287.210">
    <property type="match status" value="1"/>
</dbReference>
<evidence type="ECO:0000313" key="2">
    <source>
        <dbReference type="Proteomes" id="UP001732720"/>
    </source>
</evidence>
<dbReference type="RefSeq" id="XP_020009054.1">
    <property type="nucleotide sequence ID" value="XM_020153465.1"/>
</dbReference>
<keyword evidence="2" id="KW-1185">Reference proteome</keyword>
<dbReference type="SUPFAM" id="SSF53098">
    <property type="entry name" value="Ribonuclease H-like"/>
    <property type="match status" value="1"/>
</dbReference>
<dbReference type="GO" id="GO:0015074">
    <property type="term" value="P:DNA integration"/>
    <property type="evidence" value="ECO:0007669"/>
    <property type="project" value="InterPro"/>
</dbReference>
<dbReference type="GeneID" id="109677534"/>
<dbReference type="Gene3D" id="3.30.420.10">
    <property type="entry name" value="Ribonuclease H-like superfamily/Ribonuclease H"/>
    <property type="match status" value="1"/>
</dbReference>
<gene>
    <name evidence="3" type="primary">LOC109677534</name>
</gene>
<dbReference type="SUPFAM" id="SSF58069">
    <property type="entry name" value="Virus ectodomain"/>
    <property type="match status" value="1"/>
</dbReference>
<dbReference type="InterPro" id="IPR001584">
    <property type="entry name" value="Integrase_cat-core"/>
</dbReference>
<dbReference type="InterPro" id="IPR018154">
    <property type="entry name" value="TLV/ENV_coat_polyprotein"/>
</dbReference>
<reference evidence="3" key="1">
    <citation type="submission" date="2025-08" db="UniProtKB">
        <authorList>
            <consortium name="RefSeq"/>
        </authorList>
    </citation>
    <scope>IDENTIFICATION</scope>
    <source>
        <tissue evidence="3">Leukocyte</tissue>
    </source>
</reference>
<dbReference type="CDD" id="cd09851">
    <property type="entry name" value="HTLV-1-like_HR1-HR2"/>
    <property type="match status" value="1"/>
</dbReference>
<dbReference type="GO" id="GO:0003676">
    <property type="term" value="F:nucleic acid binding"/>
    <property type="evidence" value="ECO:0007669"/>
    <property type="project" value="InterPro"/>
</dbReference>
<organism evidence="3">
    <name type="scientific">Castor canadensis</name>
    <name type="common">American beaver</name>
    <dbReference type="NCBI Taxonomy" id="51338"/>
    <lineage>
        <taxon>Eukaryota</taxon>
        <taxon>Metazoa</taxon>
        <taxon>Chordata</taxon>
        <taxon>Craniata</taxon>
        <taxon>Vertebrata</taxon>
        <taxon>Euteleostomi</taxon>
        <taxon>Mammalia</taxon>
        <taxon>Eutheria</taxon>
        <taxon>Euarchontoglires</taxon>
        <taxon>Glires</taxon>
        <taxon>Rodentia</taxon>
        <taxon>Castorimorpha</taxon>
        <taxon>Castoridae</taxon>
        <taxon>Castor</taxon>
    </lineage>
</organism>